<dbReference type="GO" id="GO:0030976">
    <property type="term" value="F:thiamine pyrophosphate binding"/>
    <property type="evidence" value="ECO:0007669"/>
    <property type="project" value="UniProtKB-UniRule"/>
</dbReference>
<evidence type="ECO:0000313" key="12">
    <source>
        <dbReference type="Proteomes" id="UP000501914"/>
    </source>
</evidence>
<dbReference type="InterPro" id="IPR004433">
    <property type="entry name" value="MenaQ_synth_MenD"/>
</dbReference>
<dbReference type="UniPathway" id="UPA00079"/>
<evidence type="ECO:0000256" key="5">
    <source>
        <dbReference type="ARBA" id="ARBA00023052"/>
    </source>
</evidence>
<dbReference type="InterPro" id="IPR029035">
    <property type="entry name" value="DHS-like_NAD/FAD-binding_dom"/>
</dbReference>
<dbReference type="InterPro" id="IPR029061">
    <property type="entry name" value="THDP-binding"/>
</dbReference>
<name>A0A6H0WLP1_9BACI</name>
<evidence type="ECO:0000313" key="11">
    <source>
        <dbReference type="EMBL" id="QIW81128.1"/>
    </source>
</evidence>
<dbReference type="PIRSF" id="PIRSF004983">
    <property type="entry name" value="MenD"/>
    <property type="match status" value="1"/>
</dbReference>
<keyword evidence="5 7" id="KW-0786">Thiamine pyrophosphate</keyword>
<dbReference type="GO" id="GO:0030145">
    <property type="term" value="F:manganese ion binding"/>
    <property type="evidence" value="ECO:0007669"/>
    <property type="project" value="UniProtKB-UniRule"/>
</dbReference>
<keyword evidence="3 7" id="KW-0479">Metal-binding</keyword>
<dbReference type="Pfam" id="PF02776">
    <property type="entry name" value="TPP_enzyme_N"/>
    <property type="match status" value="1"/>
</dbReference>
<dbReference type="Gene3D" id="3.40.50.970">
    <property type="match status" value="2"/>
</dbReference>
<dbReference type="CDD" id="cd07037">
    <property type="entry name" value="TPP_PYR_MenD"/>
    <property type="match status" value="1"/>
</dbReference>
<dbReference type="Pfam" id="PF16582">
    <property type="entry name" value="TPP_enzyme_M_2"/>
    <property type="match status" value="1"/>
</dbReference>
<evidence type="ECO:0000259" key="8">
    <source>
        <dbReference type="Pfam" id="PF02775"/>
    </source>
</evidence>
<comment type="similarity">
    <text evidence="7">Belongs to the TPP enzyme family. MenD subfamily.</text>
</comment>
<dbReference type="GO" id="GO:0000287">
    <property type="term" value="F:magnesium ion binding"/>
    <property type="evidence" value="ECO:0007669"/>
    <property type="project" value="UniProtKB-UniRule"/>
</dbReference>
<comment type="pathway">
    <text evidence="7">Quinol/quinone metabolism; menaquinone biosynthesis.</text>
</comment>
<feature type="domain" description="Thiamine pyrophosphate enzyme TPP-binding" evidence="8">
    <location>
        <begin position="428"/>
        <end position="552"/>
    </location>
</feature>
<dbReference type="SUPFAM" id="SSF52467">
    <property type="entry name" value="DHS-like NAD/FAD-binding domain"/>
    <property type="match status" value="1"/>
</dbReference>
<dbReference type="Proteomes" id="UP000501914">
    <property type="component" value="Chromosome"/>
</dbReference>
<comment type="subunit">
    <text evidence="7">Homodimer.</text>
</comment>
<keyword evidence="6 7" id="KW-0464">Manganese</keyword>
<dbReference type="SUPFAM" id="SSF52518">
    <property type="entry name" value="Thiamin diphosphate-binding fold (THDP-binding)"/>
    <property type="match status" value="2"/>
</dbReference>
<dbReference type="InterPro" id="IPR012001">
    <property type="entry name" value="Thiamin_PyroP_enz_TPP-bd_dom"/>
</dbReference>
<dbReference type="EMBL" id="CP048852">
    <property type="protein sequence ID" value="QIW81128.1"/>
    <property type="molecule type" value="Genomic_DNA"/>
</dbReference>
<comment type="cofactor">
    <cofactor evidence="7">
        <name>Mg(2+)</name>
        <dbReference type="ChEBI" id="CHEBI:18420"/>
    </cofactor>
    <cofactor evidence="7">
        <name>Mn(2+)</name>
        <dbReference type="ChEBI" id="CHEBI:29035"/>
    </cofactor>
</comment>
<dbReference type="PANTHER" id="PTHR42916">
    <property type="entry name" value="2-SUCCINYL-5-ENOLPYRUVYL-6-HYDROXY-3-CYCLOHEXENE-1-CARBOXYLATE SYNTHASE"/>
    <property type="match status" value="1"/>
</dbReference>
<comment type="cofactor">
    <cofactor evidence="7">
        <name>thiamine diphosphate</name>
        <dbReference type="ChEBI" id="CHEBI:58937"/>
    </cofactor>
    <text evidence="7">Binds 1 thiamine pyrophosphate per subunit.</text>
</comment>
<dbReference type="KEGG" id="bteq:G4P54_15605"/>
<dbReference type="UniPathway" id="UPA01057">
    <property type="reaction ID" value="UER00164"/>
</dbReference>
<dbReference type="Pfam" id="PF02775">
    <property type="entry name" value="TPP_enzyme_C"/>
    <property type="match status" value="1"/>
</dbReference>
<evidence type="ECO:0000256" key="6">
    <source>
        <dbReference type="ARBA" id="ARBA00023211"/>
    </source>
</evidence>
<dbReference type="HAMAP" id="MF_01659">
    <property type="entry name" value="MenD"/>
    <property type="match status" value="1"/>
</dbReference>
<evidence type="ECO:0000256" key="4">
    <source>
        <dbReference type="ARBA" id="ARBA00022842"/>
    </source>
</evidence>
<evidence type="ECO:0000259" key="10">
    <source>
        <dbReference type="Pfam" id="PF16582"/>
    </source>
</evidence>
<keyword evidence="1 7" id="KW-0474">Menaquinone biosynthesis</keyword>
<dbReference type="EC" id="2.2.1.9" evidence="7"/>
<dbReference type="InterPro" id="IPR011766">
    <property type="entry name" value="TPP_enzyme_TPP-bd"/>
</dbReference>
<evidence type="ECO:0000256" key="2">
    <source>
        <dbReference type="ARBA" id="ARBA00022679"/>
    </source>
</evidence>
<evidence type="ECO:0000259" key="9">
    <source>
        <dbReference type="Pfam" id="PF02776"/>
    </source>
</evidence>
<sequence length="580" mass="64051">MTANPITHYIGSFIDEFALSGITDAVVCPGSRSTPLAILAAAHPDISVHVQIDERSAGFFALGLAKAKQRPVLLICTSGTAAANFYPAVIEAHYSRVPIIVLTADRPHELREVGAPQAINQHFLFGNFVKFFTDSALPEESPQMLRYIRTLAGRAAGEAQKRPMGPVHVNVPLREPLMPDLSDEPFARMRAGRHVSVKTGMQSVDHESLSDVAAMLGEAEKGMIVCGELHSDIDKENIIALSKALQYPILADPLSNLRNGAHDKSTVIDAYDSFLKDDELKSNLRPDVVIRFGPMPVSKPVFLWLKDDPDIQQIVIDEDGGWRDPTQASAHMIHSNASVFAEVILAELTDMTRPSEWLEKWQLVNERFRAHLQTISSEEVSFEGNLYRILQHLVPENSSLFVGNSMPIRDVDTFFEKQERNFRIYSNRGANGIDGVVSSAMGVCEGTKAPVTLVIGDLSFYHDLNGLLAAKKLGIPLTVILVNNDGGGIFSFLPQASEKTHFEDLFGTPTGLDFEYAAALYGGTYSCPASWDEFKAAYAPQADEPGLHLIEIKTDRQSRVQLHRHMLNEAVREVKNQWEL</sequence>
<dbReference type="Gene3D" id="3.40.50.1220">
    <property type="entry name" value="TPP-binding domain"/>
    <property type="match status" value="1"/>
</dbReference>
<dbReference type="GO" id="GO:0009234">
    <property type="term" value="P:menaquinone biosynthetic process"/>
    <property type="evidence" value="ECO:0007669"/>
    <property type="project" value="UniProtKB-UniRule"/>
</dbReference>
<comment type="catalytic activity">
    <reaction evidence="7">
        <text>isochorismate + 2-oxoglutarate + H(+) = 5-enolpyruvoyl-6-hydroxy-2-succinyl-cyclohex-3-ene-1-carboxylate + CO2</text>
        <dbReference type="Rhea" id="RHEA:25593"/>
        <dbReference type="ChEBI" id="CHEBI:15378"/>
        <dbReference type="ChEBI" id="CHEBI:16526"/>
        <dbReference type="ChEBI" id="CHEBI:16810"/>
        <dbReference type="ChEBI" id="CHEBI:29780"/>
        <dbReference type="ChEBI" id="CHEBI:58818"/>
        <dbReference type="EC" id="2.2.1.9"/>
    </reaction>
</comment>
<evidence type="ECO:0000256" key="3">
    <source>
        <dbReference type="ARBA" id="ARBA00022723"/>
    </source>
</evidence>
<feature type="domain" description="Thiamine pyrophosphate enzyme N-terminal TPP-binding" evidence="9">
    <location>
        <begin position="20"/>
        <end position="121"/>
    </location>
</feature>
<keyword evidence="4 7" id="KW-0460">Magnesium</keyword>
<gene>
    <name evidence="7 11" type="primary">menD</name>
    <name evidence="11" type="ORF">G4P54_15605</name>
</gene>
<dbReference type="AlphaFoldDB" id="A0A6H0WLP1"/>
<dbReference type="GO" id="GO:0070204">
    <property type="term" value="F:2-succinyl-5-enolpyruvyl-6-hydroxy-3-cyclohexene-1-carboxylic-acid synthase activity"/>
    <property type="evidence" value="ECO:0007669"/>
    <property type="project" value="UniProtKB-UniRule"/>
</dbReference>
<evidence type="ECO:0000256" key="7">
    <source>
        <dbReference type="HAMAP-Rule" id="MF_01659"/>
    </source>
</evidence>
<feature type="domain" description="Menaquinone biosynthesis protein MenD middle" evidence="10">
    <location>
        <begin position="215"/>
        <end position="402"/>
    </location>
</feature>
<dbReference type="RefSeq" id="WP_167873165.1">
    <property type="nucleotide sequence ID" value="NZ_CP048852.1"/>
</dbReference>
<dbReference type="PANTHER" id="PTHR42916:SF1">
    <property type="entry name" value="PROTEIN PHYLLO, CHLOROPLASTIC"/>
    <property type="match status" value="1"/>
</dbReference>
<accession>A0A6H0WLP1</accession>
<keyword evidence="12" id="KW-1185">Reference proteome</keyword>
<protein>
    <recommendedName>
        <fullName evidence="7">2-succinyl-5-enolpyruvyl-6-hydroxy-3-cyclohexene-1-carboxylate synthase</fullName>
        <shortName evidence="7">SEPHCHC synthase</shortName>
        <ecNumber evidence="7">2.2.1.9</ecNumber>
    </recommendedName>
    <alternativeName>
        <fullName evidence="7">Menaquinone biosynthesis protein MenD</fullName>
    </alternativeName>
</protein>
<dbReference type="InterPro" id="IPR032264">
    <property type="entry name" value="MenD_middle"/>
</dbReference>
<evidence type="ECO:0000256" key="1">
    <source>
        <dbReference type="ARBA" id="ARBA00022428"/>
    </source>
</evidence>
<reference evidence="11 12" key="1">
    <citation type="submission" date="2020-02" db="EMBL/GenBank/DDBJ databases">
        <title>Genome sequencing, annotation and comparative genomic analysis of Bacillus tequilensis EA-CB0015, an effective biological control agent against Pseudocercospora fijiensis in banana plants.</title>
        <authorList>
            <person name="Cuellar-Gaviria T.Z."/>
            <person name="Ju K.-S."/>
            <person name="Villegas-Escobar V."/>
        </authorList>
    </citation>
    <scope>NUCLEOTIDE SEQUENCE [LARGE SCALE GENOMIC DNA]</scope>
    <source>
        <strain evidence="11 12">EA-CB0015</strain>
    </source>
</reference>
<proteinExistence type="inferred from homology"/>
<organism evidence="11 12">
    <name type="scientific">Bacillus tequilensis</name>
    <dbReference type="NCBI Taxonomy" id="227866"/>
    <lineage>
        <taxon>Bacteria</taxon>
        <taxon>Bacillati</taxon>
        <taxon>Bacillota</taxon>
        <taxon>Bacilli</taxon>
        <taxon>Bacillales</taxon>
        <taxon>Bacillaceae</taxon>
        <taxon>Bacillus</taxon>
    </lineage>
</organism>
<dbReference type="CDD" id="cd02009">
    <property type="entry name" value="TPP_SHCHC_synthase"/>
    <property type="match status" value="1"/>
</dbReference>
<dbReference type="NCBIfam" id="TIGR00173">
    <property type="entry name" value="menD"/>
    <property type="match status" value="1"/>
</dbReference>
<keyword evidence="2 7" id="KW-0808">Transferase</keyword>
<comment type="pathway">
    <text evidence="7">Quinol/quinone metabolism; 1,4-dihydroxy-2-naphthoate biosynthesis; 1,4-dihydroxy-2-naphthoate from chorismate: step 2/7.</text>
</comment>
<comment type="function">
    <text evidence="7">Catalyzes the thiamine diphosphate-dependent decarboxylation of 2-oxoglutarate and the subsequent addition of the resulting succinic semialdehyde-thiamine pyrophosphate anion to isochorismate to yield 2-succinyl-5-enolpyruvyl-6-hydroxy-3-cyclohexene-1-carboxylate (SEPHCHC).</text>
</comment>